<keyword evidence="1 4" id="KW-0812">Transmembrane</keyword>
<feature type="transmembrane region" description="Helical" evidence="4">
    <location>
        <begin position="100"/>
        <end position="118"/>
    </location>
</feature>
<dbReference type="Gene3D" id="1.20.1250.20">
    <property type="entry name" value="MFS general substrate transporter like domains"/>
    <property type="match status" value="1"/>
</dbReference>
<feature type="transmembrane region" description="Helical" evidence="4">
    <location>
        <begin position="75"/>
        <end position="94"/>
    </location>
</feature>
<keyword evidence="2 4" id="KW-1133">Transmembrane helix</keyword>
<dbReference type="InterPro" id="IPR036259">
    <property type="entry name" value="MFS_trans_sf"/>
</dbReference>
<reference evidence="7" key="1">
    <citation type="journal article" date="2019" name="Int. J. Syst. Evol. Microbiol.">
        <title>The Global Catalogue of Microorganisms (GCM) 10K type strain sequencing project: providing services to taxonomists for standard genome sequencing and annotation.</title>
        <authorList>
            <consortium name="The Broad Institute Genomics Platform"/>
            <consortium name="The Broad Institute Genome Sequencing Center for Infectious Disease"/>
            <person name="Wu L."/>
            <person name="Ma J."/>
        </authorList>
    </citation>
    <scope>NUCLEOTIDE SEQUENCE [LARGE SCALE GENOMIC DNA]</scope>
    <source>
        <strain evidence="7">CECT 7297</strain>
    </source>
</reference>
<feature type="domain" description="Major facilitator superfamily (MFS) profile" evidence="5">
    <location>
        <begin position="6"/>
        <end position="386"/>
    </location>
</feature>
<dbReference type="PANTHER" id="PTHR23521:SF3">
    <property type="entry name" value="MFS TRANSPORTER"/>
    <property type="match status" value="1"/>
</dbReference>
<evidence type="ECO:0000256" key="2">
    <source>
        <dbReference type="ARBA" id="ARBA00022989"/>
    </source>
</evidence>
<proteinExistence type="predicted"/>
<comment type="caution">
    <text evidence="6">The sequence shown here is derived from an EMBL/GenBank/DDBJ whole genome shotgun (WGS) entry which is preliminary data.</text>
</comment>
<evidence type="ECO:0000256" key="4">
    <source>
        <dbReference type="SAM" id="Phobius"/>
    </source>
</evidence>
<protein>
    <submittedName>
        <fullName evidence="6">Nitrate/nitrite transporter</fullName>
    </submittedName>
</protein>
<dbReference type="PROSITE" id="PS50850">
    <property type="entry name" value="MFS"/>
    <property type="match status" value="1"/>
</dbReference>
<evidence type="ECO:0000313" key="7">
    <source>
        <dbReference type="Proteomes" id="UP001595798"/>
    </source>
</evidence>
<dbReference type="Pfam" id="PF07690">
    <property type="entry name" value="MFS_1"/>
    <property type="match status" value="1"/>
</dbReference>
<dbReference type="InterPro" id="IPR011701">
    <property type="entry name" value="MFS"/>
</dbReference>
<feature type="transmembrane region" description="Helical" evidence="4">
    <location>
        <begin position="130"/>
        <end position="150"/>
    </location>
</feature>
<dbReference type="EMBL" id="JBHSDI010000001">
    <property type="protein sequence ID" value="MFC4257860.1"/>
    <property type="molecule type" value="Genomic_DNA"/>
</dbReference>
<dbReference type="Proteomes" id="UP001595798">
    <property type="component" value="Unassembled WGS sequence"/>
</dbReference>
<dbReference type="RefSeq" id="WP_379885120.1">
    <property type="nucleotide sequence ID" value="NZ_JBHSDI010000001.1"/>
</dbReference>
<feature type="transmembrane region" description="Helical" evidence="4">
    <location>
        <begin position="336"/>
        <end position="358"/>
    </location>
</feature>
<keyword evidence="7" id="KW-1185">Reference proteome</keyword>
<dbReference type="SUPFAM" id="SSF103473">
    <property type="entry name" value="MFS general substrate transporter"/>
    <property type="match status" value="1"/>
</dbReference>
<organism evidence="6 7">
    <name type="scientific">Marinobacter lacisalsi</name>
    <dbReference type="NCBI Taxonomy" id="475979"/>
    <lineage>
        <taxon>Bacteria</taxon>
        <taxon>Pseudomonadati</taxon>
        <taxon>Pseudomonadota</taxon>
        <taxon>Gammaproteobacteria</taxon>
        <taxon>Pseudomonadales</taxon>
        <taxon>Marinobacteraceae</taxon>
        <taxon>Marinobacter</taxon>
    </lineage>
</organism>
<feature type="transmembrane region" description="Helical" evidence="4">
    <location>
        <begin position="364"/>
        <end position="384"/>
    </location>
</feature>
<evidence type="ECO:0000313" key="6">
    <source>
        <dbReference type="EMBL" id="MFC4257860.1"/>
    </source>
</evidence>
<evidence type="ECO:0000256" key="3">
    <source>
        <dbReference type="ARBA" id="ARBA00023136"/>
    </source>
</evidence>
<feature type="transmembrane region" description="Helical" evidence="4">
    <location>
        <begin position="162"/>
        <end position="181"/>
    </location>
</feature>
<feature type="transmembrane region" description="Helical" evidence="4">
    <location>
        <begin position="299"/>
        <end position="324"/>
    </location>
</feature>
<feature type="transmembrane region" description="Helical" evidence="4">
    <location>
        <begin position="273"/>
        <end position="293"/>
    </location>
</feature>
<feature type="transmembrane region" description="Helical" evidence="4">
    <location>
        <begin position="243"/>
        <end position="266"/>
    </location>
</feature>
<evidence type="ECO:0000256" key="1">
    <source>
        <dbReference type="ARBA" id="ARBA00022692"/>
    </source>
</evidence>
<feature type="transmembrane region" description="Helical" evidence="4">
    <location>
        <begin position="42"/>
        <end position="63"/>
    </location>
</feature>
<sequence length="386" mass="40603">MSGPRLALAVIVAAQFMATSLWFTPNAVMTPLMAEWNASTEQIGALTGAVQLGFILGTLVFALSGLADRWRASRIFLVSALAGALANGLFVLSAGPDTAMVWRFITGLCLAGVYPVGMKLVASWAPERKGFALGWLVGMLTLGTAFPHLMRAISPDWGWQPVVLASSVLAVFAGAMIAWLGDGPGLPATGRFDWGGVIRAFHQPRFRAAALGYFGHMWELYAVWALAPLLVARSLGQAEPDSAMVPAATFVFIAAGTVGCVLGGVVSRRIGSALVAFVALAVSGLMCLFWPWLDALPTWLSLLLLVVWGMAVIADSPQFSALAAEAAPAESVGSSLAIMNSIGFLLTVFSIQLTASFWQGLGTGVTWLLVIGPVLGLVSLLPLCRR</sequence>
<feature type="transmembrane region" description="Helical" evidence="4">
    <location>
        <begin position="208"/>
        <end position="231"/>
    </location>
</feature>
<name>A0ABV8QEB9_9GAMM</name>
<evidence type="ECO:0000259" key="5">
    <source>
        <dbReference type="PROSITE" id="PS50850"/>
    </source>
</evidence>
<gene>
    <name evidence="6" type="ORF">ACFOZ5_02315</name>
</gene>
<dbReference type="PANTHER" id="PTHR23521">
    <property type="entry name" value="TRANSPORTER MFS SUPERFAMILY"/>
    <property type="match status" value="1"/>
</dbReference>
<accession>A0ABV8QEB9</accession>
<dbReference type="InterPro" id="IPR020846">
    <property type="entry name" value="MFS_dom"/>
</dbReference>
<keyword evidence="3 4" id="KW-0472">Membrane</keyword>